<protein>
    <recommendedName>
        <fullName evidence="2">oxoglutarate dehydrogenase (succinyl-transferring)</fullName>
        <ecNumber evidence="2">1.2.4.2</ecNumber>
    </recommendedName>
</protein>
<evidence type="ECO:0000313" key="8">
    <source>
        <dbReference type="Proteomes" id="UP001597497"/>
    </source>
</evidence>
<dbReference type="Gene3D" id="3.40.50.11610">
    <property type="entry name" value="Multifunctional 2-oxoglutarate metabolism enzyme, C-terminal domain"/>
    <property type="match status" value="1"/>
</dbReference>
<accession>A0ABW5R865</accession>
<comment type="cofactor">
    <cofactor evidence="1">
        <name>thiamine diphosphate</name>
        <dbReference type="ChEBI" id="CHEBI:58937"/>
    </cofactor>
</comment>
<evidence type="ECO:0000256" key="5">
    <source>
        <dbReference type="ARBA" id="ARBA00051911"/>
    </source>
</evidence>
<dbReference type="Proteomes" id="UP001597497">
    <property type="component" value="Unassembled WGS sequence"/>
</dbReference>
<dbReference type="InterPro" id="IPR042179">
    <property type="entry name" value="KGD_C_sf"/>
</dbReference>
<dbReference type="PIRSF" id="PIRSF000157">
    <property type="entry name" value="Oxoglu_dh_E1"/>
    <property type="match status" value="1"/>
</dbReference>
<dbReference type="InterPro" id="IPR031717">
    <property type="entry name" value="ODO-1/KGD_C"/>
</dbReference>
<dbReference type="RefSeq" id="WP_379927624.1">
    <property type="nucleotide sequence ID" value="NZ_JBHUMM010000001.1"/>
</dbReference>
<dbReference type="Pfam" id="PF00676">
    <property type="entry name" value="E1_dh"/>
    <property type="match status" value="1"/>
</dbReference>
<dbReference type="PANTHER" id="PTHR23152:SF4">
    <property type="entry name" value="2-OXOADIPATE DEHYDROGENASE COMPLEX COMPONENT E1"/>
    <property type="match status" value="1"/>
</dbReference>
<evidence type="ECO:0000256" key="3">
    <source>
        <dbReference type="ARBA" id="ARBA00023002"/>
    </source>
</evidence>
<dbReference type="SUPFAM" id="SSF52518">
    <property type="entry name" value="Thiamin diphosphate-binding fold (THDP-binding)"/>
    <property type="match status" value="2"/>
</dbReference>
<evidence type="ECO:0000313" key="7">
    <source>
        <dbReference type="EMBL" id="MFD2670287.1"/>
    </source>
</evidence>
<dbReference type="EMBL" id="JBHUMM010000001">
    <property type="protein sequence ID" value="MFD2670287.1"/>
    <property type="molecule type" value="Genomic_DNA"/>
</dbReference>
<sequence>MAGDIHRSHAWTSYSGYNLAYLLEQYEAYSEDPLQVEEEYRRWFEEAGPPPAEMQSERARELQGNPLSTSYPELVKKIADQAERTRSLGHLFARLDPLGLNRQRNSLEDEELELEPSDLEMAKQLPAHYVLEQPPGSIQHAQDALAYLRKVYTGTIAYEFAHIFANRERAWFREQIESEQWPPVLSTEEKKSLLERLVQVHELEDYLQHTFVGQKRFSIEGNDVLVPMLDELIRCSQAEGTRKMLLGMAHRGRLNVLAHVLKKPYSTIFSEFYYASGSSQLQASPDEEEKKHLGWTGDVKYHLGASCTYGDDFEIVLANNPSHLEYVNPIVEGMTRAAQERRDEAGMPKQKLNEAVTVILHGDAAFIGEGIVPETLNFNRLEGYRNGGTIHFIVNNGLGFTTQPIEARSTHYASDVAKGFDIPVLHVNADDPEACMAAVRLACQYRNSFHKDIVIDLIGYRRHGHNEMDDPSATQPRLYEKVNQHPPVSKRYAEWLSKQGVLDTSEVSGMREQAQSSLKKAYEEMKELDPSSWREVLIEEGMSKLESASAFQELKQPKKMSLEQLAQWNEELLDIPDHIEVYPKLRKILERRRKMLESDGKVDWGLAEALAFASILSEGIPIRMSGQDSQRGTFAHRHAVLHDIQSREQYVPLQHLSTAKASFILYNSPLSEAAVLGYEYGYQQIASEALVLWEAQFGDFGNAAQVIIDQFISSGLAKWKQYSNIVLLLPHGYEGQGPEHSSARLERFLHMSAEGNWIVANVSTSAQYFHLLRRQAEQSGTRRARPLIVMSPKSLLRSRRAAADPNELINSSFKKLYEDPLLGSDREQVTRLILCSGKVAVDLQEAIEEHESDWSWLHIVRVEQLYPFPMAELEEFLQELPALKEMVWVQEEPQNMGAWRFVQPHLNILAPEDVKVQSISRPPRSSTASGYAAVHENEQKQMIADALQLNRDGK</sequence>
<dbReference type="InterPro" id="IPR011603">
    <property type="entry name" value="2oxoglutarate_DH_E1"/>
</dbReference>
<dbReference type="CDD" id="cd02016">
    <property type="entry name" value="TPP_E1_OGDC_like"/>
    <property type="match status" value="1"/>
</dbReference>
<dbReference type="InterPro" id="IPR001017">
    <property type="entry name" value="DH_E1"/>
</dbReference>
<dbReference type="EC" id="1.2.4.2" evidence="2"/>
<keyword evidence="4" id="KW-0786">Thiamine pyrophosphate</keyword>
<name>A0ABW5R865_9BACL</name>
<dbReference type="SMART" id="SM00861">
    <property type="entry name" value="Transket_pyr"/>
    <property type="match status" value="1"/>
</dbReference>
<dbReference type="Gene3D" id="3.40.50.12470">
    <property type="match status" value="1"/>
</dbReference>
<dbReference type="PANTHER" id="PTHR23152">
    <property type="entry name" value="2-OXOGLUTARATE DEHYDROGENASE"/>
    <property type="match status" value="1"/>
</dbReference>
<comment type="caution">
    <text evidence="7">The sequence shown here is derived from an EMBL/GenBank/DDBJ whole genome shotgun (WGS) entry which is preliminary data.</text>
</comment>
<dbReference type="NCBIfam" id="NF006914">
    <property type="entry name" value="PRK09404.1"/>
    <property type="match status" value="1"/>
</dbReference>
<evidence type="ECO:0000256" key="1">
    <source>
        <dbReference type="ARBA" id="ARBA00001964"/>
    </source>
</evidence>
<proteinExistence type="predicted"/>
<feature type="domain" description="Transketolase-like pyrimidine-binding" evidence="6">
    <location>
        <begin position="602"/>
        <end position="798"/>
    </location>
</feature>
<evidence type="ECO:0000256" key="2">
    <source>
        <dbReference type="ARBA" id="ARBA00012280"/>
    </source>
</evidence>
<dbReference type="InterPro" id="IPR005475">
    <property type="entry name" value="Transketolase-like_Pyr-bd"/>
</dbReference>
<evidence type="ECO:0000256" key="4">
    <source>
        <dbReference type="ARBA" id="ARBA00023052"/>
    </source>
</evidence>
<dbReference type="InterPro" id="IPR029061">
    <property type="entry name" value="THDP-binding"/>
</dbReference>
<keyword evidence="3 7" id="KW-0560">Oxidoreductase</keyword>
<organism evidence="7 8">
    <name type="scientific">Marinicrinis sediminis</name>
    <dbReference type="NCBI Taxonomy" id="1652465"/>
    <lineage>
        <taxon>Bacteria</taxon>
        <taxon>Bacillati</taxon>
        <taxon>Bacillota</taxon>
        <taxon>Bacilli</taxon>
        <taxon>Bacillales</taxon>
        <taxon>Paenibacillaceae</taxon>
    </lineage>
</organism>
<dbReference type="Pfam" id="PF02779">
    <property type="entry name" value="Transket_pyr"/>
    <property type="match status" value="1"/>
</dbReference>
<keyword evidence="8" id="KW-1185">Reference proteome</keyword>
<dbReference type="Pfam" id="PF16870">
    <property type="entry name" value="OxoGdeHyase_C"/>
    <property type="match status" value="1"/>
</dbReference>
<comment type="catalytic activity">
    <reaction evidence="5">
        <text>N(6)-[(R)-lipoyl]-L-lysyl-[protein] + 2-oxoglutarate + H(+) = N(6)-[(R)-S(8)-succinyldihydrolipoyl]-L-lysyl-[protein] + CO2</text>
        <dbReference type="Rhea" id="RHEA:12188"/>
        <dbReference type="Rhea" id="RHEA-COMP:10474"/>
        <dbReference type="Rhea" id="RHEA-COMP:20092"/>
        <dbReference type="ChEBI" id="CHEBI:15378"/>
        <dbReference type="ChEBI" id="CHEBI:16526"/>
        <dbReference type="ChEBI" id="CHEBI:16810"/>
        <dbReference type="ChEBI" id="CHEBI:83099"/>
        <dbReference type="ChEBI" id="CHEBI:83120"/>
        <dbReference type="EC" id="1.2.4.2"/>
    </reaction>
</comment>
<reference evidence="8" key="1">
    <citation type="journal article" date="2019" name="Int. J. Syst. Evol. Microbiol.">
        <title>The Global Catalogue of Microorganisms (GCM) 10K type strain sequencing project: providing services to taxonomists for standard genome sequencing and annotation.</title>
        <authorList>
            <consortium name="The Broad Institute Genomics Platform"/>
            <consortium name="The Broad Institute Genome Sequencing Center for Infectious Disease"/>
            <person name="Wu L."/>
            <person name="Ma J."/>
        </authorList>
    </citation>
    <scope>NUCLEOTIDE SEQUENCE [LARGE SCALE GENOMIC DNA]</scope>
    <source>
        <strain evidence="8">KCTC 33676</strain>
    </source>
</reference>
<gene>
    <name evidence="7" type="ORF">ACFSUC_01540</name>
</gene>
<dbReference type="GO" id="GO:0004591">
    <property type="term" value="F:oxoglutarate dehydrogenase (succinyl-transferring) activity"/>
    <property type="evidence" value="ECO:0007669"/>
    <property type="project" value="UniProtKB-EC"/>
</dbReference>
<dbReference type="Gene3D" id="3.40.50.970">
    <property type="match status" value="1"/>
</dbReference>
<evidence type="ECO:0000259" key="6">
    <source>
        <dbReference type="SMART" id="SM00861"/>
    </source>
</evidence>
<dbReference type="NCBIfam" id="NF008907">
    <property type="entry name" value="PRK12270.1"/>
    <property type="match status" value="1"/>
</dbReference>
<dbReference type="NCBIfam" id="TIGR00239">
    <property type="entry name" value="2oxo_dh_E1"/>
    <property type="match status" value="1"/>
</dbReference>